<comment type="subcellular location">
    <subcellularLocation>
        <location evidence="1">Secreted</location>
    </subcellularLocation>
</comment>
<accession>A0A2S9SMB5</accession>
<dbReference type="InterPro" id="IPR050909">
    <property type="entry name" value="Bact_Autotransporter_VF"/>
</dbReference>
<feature type="signal peptide" evidence="4">
    <location>
        <begin position="1"/>
        <end position="35"/>
    </location>
</feature>
<name>A0A2S9SMB5_9BACT</name>
<evidence type="ECO:0000256" key="2">
    <source>
        <dbReference type="ARBA" id="ARBA00022525"/>
    </source>
</evidence>
<dbReference type="InterPro" id="IPR008638">
    <property type="entry name" value="FhaB/CdiA-like_TPS"/>
</dbReference>
<dbReference type="InterPro" id="IPR011050">
    <property type="entry name" value="Pectin_lyase_fold/virulence"/>
</dbReference>
<keyword evidence="3 4" id="KW-0732">Signal</keyword>
<reference evidence="6 7" key="1">
    <citation type="submission" date="2017-09" db="EMBL/GenBank/DDBJ databases">
        <title>Reassesment of A. cryaerophilus.</title>
        <authorList>
            <person name="Perez-Cataluna A."/>
            <person name="Collado L."/>
            <person name="Salgado O."/>
            <person name="Lefinanco V."/>
            <person name="Figueras M.J."/>
        </authorList>
    </citation>
    <scope>NUCLEOTIDE SEQUENCE [LARGE SCALE GENOMIC DNA]</scope>
    <source>
        <strain evidence="6 7">LMG 9871</strain>
    </source>
</reference>
<dbReference type="AlphaFoldDB" id="A0A2S9SMB5"/>
<feature type="chain" id="PRO_5015429665" description="Filamentous haemagglutinin FhaB/tRNA nuclease CdiA-like TPS domain-containing protein" evidence="4">
    <location>
        <begin position="36"/>
        <end position="1236"/>
    </location>
</feature>
<dbReference type="SUPFAM" id="SSF51126">
    <property type="entry name" value="Pectin lyase-like"/>
    <property type="match status" value="1"/>
</dbReference>
<evidence type="ECO:0000256" key="4">
    <source>
        <dbReference type="SAM" id="SignalP"/>
    </source>
</evidence>
<dbReference type="InterPro" id="IPR012334">
    <property type="entry name" value="Pectin_lyas_fold"/>
</dbReference>
<dbReference type="NCBIfam" id="TIGR01901">
    <property type="entry name" value="adhes_NPXG"/>
    <property type="match status" value="1"/>
</dbReference>
<proteinExistence type="predicted"/>
<dbReference type="RefSeq" id="WP_105912526.1">
    <property type="nucleotide sequence ID" value="NZ_NXGH01000039.1"/>
</dbReference>
<evidence type="ECO:0000313" key="7">
    <source>
        <dbReference type="Proteomes" id="UP000238649"/>
    </source>
</evidence>
<evidence type="ECO:0000313" key="6">
    <source>
        <dbReference type="EMBL" id="PRM87726.1"/>
    </source>
</evidence>
<dbReference type="PANTHER" id="PTHR12338:SF8">
    <property type="entry name" value="HEME_HEMOPEXIN-BINDING PROTEIN"/>
    <property type="match status" value="1"/>
</dbReference>
<dbReference type="Proteomes" id="UP000238649">
    <property type="component" value="Unassembled WGS sequence"/>
</dbReference>
<dbReference type="Pfam" id="PF05860">
    <property type="entry name" value="TPS"/>
    <property type="match status" value="1"/>
</dbReference>
<dbReference type="EMBL" id="NXGH01000039">
    <property type="protein sequence ID" value="PRM87726.1"/>
    <property type="molecule type" value="Genomic_DNA"/>
</dbReference>
<dbReference type="Gene3D" id="2.160.20.110">
    <property type="match status" value="2"/>
</dbReference>
<dbReference type="Pfam" id="PF07581">
    <property type="entry name" value="Glug"/>
    <property type="match status" value="2"/>
</dbReference>
<dbReference type="PANTHER" id="PTHR12338">
    <property type="entry name" value="AUTOTRANSPORTER"/>
    <property type="match status" value="1"/>
</dbReference>
<feature type="domain" description="Filamentous haemagglutinin FhaB/tRNA nuclease CdiA-like TPS" evidence="5">
    <location>
        <begin position="33"/>
        <end position="145"/>
    </location>
</feature>
<keyword evidence="2" id="KW-0964">Secreted</keyword>
<evidence type="ECO:0000259" key="5">
    <source>
        <dbReference type="SMART" id="SM00912"/>
    </source>
</evidence>
<evidence type="ECO:0000256" key="3">
    <source>
        <dbReference type="ARBA" id="ARBA00022729"/>
    </source>
</evidence>
<dbReference type="OrthoDB" id="468094at2"/>
<dbReference type="Gene3D" id="2.160.20.10">
    <property type="entry name" value="Single-stranded right-handed beta-helix, Pectin lyase-like"/>
    <property type="match status" value="1"/>
</dbReference>
<sequence length="1236" mass="128592">MNFIPSYKNSFRILKGGKISLVVSSFLASTTLTFAAPSGGVVTSGSANISQNGKVTDITQSTQKASINWNKFNIASDETVNFKQPNSSSITLNRVVGNEKSIINGALNANGQVWIINSNGVLFGKGASINTSGLLATTKDISDADFQAGNYKFTGNSNESVINLGTIDVVNGGSVILAANEVKNEGTIKAIRGKIHLAGADEYTVNLNGNSLVNLIVNKGVLDALVKNSGTIIANGGEVYLTTNAVNELLKGVVNNTGVIEANSLAGITGHVELFAHGGTANIDGSIIAKDGFVETSGKEFTFNDAKIEAGEWLIDPVNVTIDDSLATAIETQLNNNGDVTIKTETSSSTVDTSNNENGTDGNIYVNSEITWNTAQKLTLDAYNDIFINKSITATNAAGQVALYYGQGAVENANTADYYVKAPINLKAGDNFITKLGSNGNAITWTVVTDAATLRSTIDADKTKNYALGANIDLSTVSATNNWNPIGTNSDQFSGKFDGLGHTISNLHINNSSKDYIGLFGSTSTTSLIKNLHLTNVDLEGKNFVGGLIGYGRGDVSNVSVQGKVKGNDYVGGLIGYGRGDVSNVSVQGKVKGINNVGGVLGTSNSGDYDQFNSLQHLISSVNVTGVGYSVGGLIGSLGISNLSSSYSVGSVKGDSKVGGLVGSANSASSTKSTNIKKSYATGSVSGTSEVGGLVGNLSNAKLENSYSSNSVTGTSRTGGLIGHGSSTDITNSFYDEETNTAVMVDSVLGKTKAEILTAFTGKTGWSVGGGAAVAGYEIALLPYLTSVTKDADKSGVTTLFAGGMGVDGDAYTITNWNQLQNINNANILTKGNFFSLLNDLGATTTGYTIQVKNGATLANDGKGWNPIGYFKSYSDQSLFAGNFDGLGHTVKDLFINRPDDQFNGLFGYIDNSTIKNIGVVNANIQSNNIFGGVLAGGVLNSTIENAYSTGILNISVDDNYWGTAAGGLVGILNNSTINNSYSTVKTTGISKTGGLVGYLSNSSTINNSYATGEVTGTGNNIGGLVGSNTSSSVTNSFWDTQTSGQATSAVGVGKTTAQMQDKSTFDGWDIQEDSTIAKGTPFLAWQKSGNGYTKTWVIGTKGATPPTPNPVDPKPQDTNKGVERIVRSIANQTATTVNLPNMETSTTPNNSGRNTNISFSQGENQMLVSRPIEGQATKRVSLSEARQMQIQNGGSSEEVIVPLSNSSIIQLIDGGVNLPSGVEQEFYLADAKEEK</sequence>
<comment type="caution">
    <text evidence="6">The sequence shown here is derived from an EMBL/GenBank/DDBJ whole genome shotgun (WGS) entry which is preliminary data.</text>
</comment>
<dbReference type="GO" id="GO:0005576">
    <property type="term" value="C:extracellular region"/>
    <property type="evidence" value="ECO:0007669"/>
    <property type="project" value="UniProtKB-SubCell"/>
</dbReference>
<gene>
    <name evidence="6" type="ORF">CJ671_09815</name>
</gene>
<organism evidence="6 7">
    <name type="scientific">Aliarcobacter cryaerophilus</name>
    <dbReference type="NCBI Taxonomy" id="28198"/>
    <lineage>
        <taxon>Bacteria</taxon>
        <taxon>Pseudomonadati</taxon>
        <taxon>Campylobacterota</taxon>
        <taxon>Epsilonproteobacteria</taxon>
        <taxon>Campylobacterales</taxon>
        <taxon>Arcobacteraceae</taxon>
        <taxon>Aliarcobacter</taxon>
    </lineage>
</organism>
<dbReference type="InterPro" id="IPR011493">
    <property type="entry name" value="GLUG"/>
</dbReference>
<protein>
    <recommendedName>
        <fullName evidence="5">Filamentous haemagglutinin FhaB/tRNA nuclease CdiA-like TPS domain-containing protein</fullName>
    </recommendedName>
</protein>
<dbReference type="SMART" id="SM00912">
    <property type="entry name" value="Haemagg_act"/>
    <property type="match status" value="1"/>
</dbReference>
<evidence type="ECO:0000256" key="1">
    <source>
        <dbReference type="ARBA" id="ARBA00004613"/>
    </source>
</evidence>